<dbReference type="PANTHER" id="PTHR43691">
    <property type="entry name" value="URIDINE PHOSPHORYLASE"/>
    <property type="match status" value="1"/>
</dbReference>
<dbReference type="CDD" id="cd09006">
    <property type="entry name" value="PNP_EcPNPI-like"/>
    <property type="match status" value="1"/>
</dbReference>
<keyword evidence="5 8" id="KW-0808">Transferase</keyword>
<dbReference type="NCBIfam" id="TIGR00107">
    <property type="entry name" value="deoD"/>
    <property type="match status" value="1"/>
</dbReference>
<keyword evidence="9" id="KW-1185">Reference proteome</keyword>
<dbReference type="GO" id="GO:0004731">
    <property type="term" value="F:purine-nucleoside phosphorylase activity"/>
    <property type="evidence" value="ECO:0007669"/>
    <property type="project" value="UniProtKB-EC"/>
</dbReference>
<dbReference type="Pfam" id="PF01048">
    <property type="entry name" value="PNP_UDP_1"/>
    <property type="match status" value="1"/>
</dbReference>
<dbReference type="InterPro" id="IPR004402">
    <property type="entry name" value="DeoD-type"/>
</dbReference>
<evidence type="ECO:0000313" key="9">
    <source>
        <dbReference type="Proteomes" id="UP001487296"/>
    </source>
</evidence>
<comment type="catalytic activity">
    <reaction evidence="6">
        <text>uridine + phosphate = alpha-D-ribose 1-phosphate + uracil</text>
        <dbReference type="Rhea" id="RHEA:24388"/>
        <dbReference type="ChEBI" id="CHEBI:16704"/>
        <dbReference type="ChEBI" id="CHEBI:17568"/>
        <dbReference type="ChEBI" id="CHEBI:43474"/>
        <dbReference type="ChEBI" id="CHEBI:57720"/>
        <dbReference type="EC" id="2.4.2.3"/>
    </reaction>
</comment>
<dbReference type="NCBIfam" id="NF004489">
    <property type="entry name" value="PRK05819.1"/>
    <property type="match status" value="1"/>
</dbReference>
<dbReference type="Proteomes" id="UP001487296">
    <property type="component" value="Unassembled WGS sequence"/>
</dbReference>
<evidence type="ECO:0000256" key="5">
    <source>
        <dbReference type="ARBA" id="ARBA00022679"/>
    </source>
</evidence>
<dbReference type="PROSITE" id="PS01232">
    <property type="entry name" value="PNP_UDP_1"/>
    <property type="match status" value="1"/>
</dbReference>
<evidence type="ECO:0000313" key="8">
    <source>
        <dbReference type="EMBL" id="MEQ2487509.1"/>
    </source>
</evidence>
<evidence type="ECO:0000256" key="1">
    <source>
        <dbReference type="ARBA" id="ARBA00010456"/>
    </source>
</evidence>
<dbReference type="EMBL" id="JBBNFP010000052">
    <property type="protein sequence ID" value="MEQ2487509.1"/>
    <property type="molecule type" value="Genomic_DNA"/>
</dbReference>
<evidence type="ECO:0000256" key="3">
    <source>
        <dbReference type="ARBA" id="ARBA00021980"/>
    </source>
</evidence>
<evidence type="ECO:0000256" key="6">
    <source>
        <dbReference type="ARBA" id="ARBA00048447"/>
    </source>
</evidence>
<evidence type="ECO:0000256" key="4">
    <source>
        <dbReference type="ARBA" id="ARBA00022676"/>
    </source>
</evidence>
<dbReference type="PANTHER" id="PTHR43691:SF11">
    <property type="entry name" value="FI09636P-RELATED"/>
    <property type="match status" value="1"/>
</dbReference>
<accession>A0ABV1FSX3</accession>
<evidence type="ECO:0000256" key="2">
    <source>
        <dbReference type="ARBA" id="ARBA00011888"/>
    </source>
</evidence>
<dbReference type="InterPro" id="IPR035994">
    <property type="entry name" value="Nucleoside_phosphorylase_sf"/>
</dbReference>
<feature type="domain" description="Nucleoside phosphorylase" evidence="7">
    <location>
        <begin position="16"/>
        <end position="228"/>
    </location>
</feature>
<dbReference type="InterPro" id="IPR000845">
    <property type="entry name" value="Nucleoside_phosphorylase_d"/>
</dbReference>
<dbReference type="Gene3D" id="3.40.50.1580">
    <property type="entry name" value="Nucleoside phosphorylase domain"/>
    <property type="match status" value="1"/>
</dbReference>
<dbReference type="EC" id="2.4.2.3" evidence="2"/>
<name>A0ABV1FSX3_9BACT</name>
<sequence length="232" mass="25331">MSTPHNSANPGDIAKTVIMSGDPLRAKFMAEHFLENPKQFNGVRNMLGYTGTYQGKPVSVMGHGMGIPSVAIYSYELYHFYDVEQIIRVGTAGCLHKGMDIGDLVVAQGSCTDSNYLQQYHLPGTYAPIADYGLLSRAVDECRAMGIRYDVGNVLSSDIFYDENQDWRKWAAMGVLAVEMESAALYANAAACGRKALTILTISDSLVEAKSASAEERQLAFTNMMKVAFSLV</sequence>
<reference evidence="8 9" key="1">
    <citation type="submission" date="2024-04" db="EMBL/GenBank/DDBJ databases">
        <title>Human intestinal bacterial collection.</title>
        <authorList>
            <person name="Pauvert C."/>
            <person name="Hitch T.C.A."/>
            <person name="Clavel T."/>
        </authorList>
    </citation>
    <scope>NUCLEOTIDE SEQUENCE [LARGE SCALE GENOMIC DNA]</scope>
    <source>
        <strain evidence="8 9">CLA-AA-H145</strain>
    </source>
</reference>
<proteinExistence type="inferred from homology"/>
<protein>
    <recommendedName>
        <fullName evidence="3">Uridine phosphorylase</fullName>
        <ecNumber evidence="2">2.4.2.3</ecNumber>
    </recommendedName>
</protein>
<comment type="similarity">
    <text evidence="1">Belongs to the PNP/UDP phosphorylase family.</text>
</comment>
<dbReference type="SUPFAM" id="SSF53167">
    <property type="entry name" value="Purine and uridine phosphorylases"/>
    <property type="match status" value="1"/>
</dbReference>
<comment type="caution">
    <text evidence="8">The sequence shown here is derived from an EMBL/GenBank/DDBJ whole genome shotgun (WGS) entry which is preliminary data.</text>
</comment>
<dbReference type="RefSeq" id="WP_215760812.1">
    <property type="nucleotide sequence ID" value="NZ_JAHKBE010000077.1"/>
</dbReference>
<dbReference type="InterPro" id="IPR018016">
    <property type="entry name" value="Nucleoside_phosphorylase_CS"/>
</dbReference>
<organism evidence="8 9">
    <name type="scientific">Hallella faecis</name>
    <dbReference type="NCBI Taxonomy" id="2841596"/>
    <lineage>
        <taxon>Bacteria</taxon>
        <taxon>Pseudomonadati</taxon>
        <taxon>Bacteroidota</taxon>
        <taxon>Bacteroidia</taxon>
        <taxon>Bacteroidales</taxon>
        <taxon>Prevotellaceae</taxon>
        <taxon>Hallella</taxon>
    </lineage>
</organism>
<evidence type="ECO:0000259" key="7">
    <source>
        <dbReference type="Pfam" id="PF01048"/>
    </source>
</evidence>
<keyword evidence="4 8" id="KW-0328">Glycosyltransferase</keyword>
<dbReference type="HAMAP" id="MF_01627">
    <property type="entry name" value="Pur_nucleosid_phosp"/>
    <property type="match status" value="1"/>
</dbReference>
<gene>
    <name evidence="8" type="primary">deoD</name>
    <name evidence="8" type="ORF">AAAT34_10725</name>
</gene>